<feature type="compositionally biased region" description="Basic residues" evidence="1">
    <location>
        <begin position="314"/>
        <end position="324"/>
    </location>
</feature>
<evidence type="ECO:0000313" key="2">
    <source>
        <dbReference type="EMBL" id="CAI2372189.1"/>
    </source>
</evidence>
<reference evidence="2" key="1">
    <citation type="submission" date="2023-07" db="EMBL/GenBank/DDBJ databases">
        <authorList>
            <consortium name="AG Swart"/>
            <person name="Singh M."/>
            <person name="Singh A."/>
            <person name="Seah K."/>
            <person name="Emmerich C."/>
        </authorList>
    </citation>
    <scope>NUCLEOTIDE SEQUENCE</scope>
    <source>
        <strain evidence="2">DP1</strain>
    </source>
</reference>
<feature type="compositionally biased region" description="Basic and acidic residues" evidence="1">
    <location>
        <begin position="62"/>
        <end position="71"/>
    </location>
</feature>
<feature type="region of interest" description="Disordered" evidence="1">
    <location>
        <begin position="10"/>
        <end position="49"/>
    </location>
</feature>
<feature type="region of interest" description="Disordered" evidence="1">
    <location>
        <begin position="62"/>
        <end position="211"/>
    </location>
</feature>
<name>A0AAD1XDF7_EUPCR</name>
<feature type="region of interest" description="Disordered" evidence="1">
    <location>
        <begin position="232"/>
        <end position="330"/>
    </location>
</feature>
<proteinExistence type="predicted"/>
<protein>
    <submittedName>
        <fullName evidence="2">Uncharacterized protein</fullName>
    </submittedName>
</protein>
<dbReference type="Proteomes" id="UP001295684">
    <property type="component" value="Unassembled WGS sequence"/>
</dbReference>
<sequence length="330" mass="38059">MQSKAKILLAKKRKLLQTKKRKQELSDNKKQNISASQQDNEWEWEAEEEASPAKIIFKIEGKDVSELNKPKEKGKKKKEQVAWKTDPSFLKADKNSTKPKHVSITAPPSKTGKTAFDIKFGRAKPRFGNRRPFNNFEQSKNNQSGFSKAKIGRKNATKLGDQSSSTKKSHKYGCNQKNSHNEACYTKRKPEKYGRHKHNHAGQRDYPKKCHAPFPYKKRDDFFGNFRQNNKHIKAKDPSTSSQATHKFFPRGPASKMGMVKDHHEFQSQRSIPEDVNTEASETSVHEKFNSHENWSNFTRKGPKFTEKGQKHQPWMKRVKPLGKNKREGG</sequence>
<evidence type="ECO:0000313" key="3">
    <source>
        <dbReference type="Proteomes" id="UP001295684"/>
    </source>
</evidence>
<comment type="caution">
    <text evidence="2">The sequence shown here is derived from an EMBL/GenBank/DDBJ whole genome shotgun (WGS) entry which is preliminary data.</text>
</comment>
<organism evidence="2 3">
    <name type="scientific">Euplotes crassus</name>
    <dbReference type="NCBI Taxonomy" id="5936"/>
    <lineage>
        <taxon>Eukaryota</taxon>
        <taxon>Sar</taxon>
        <taxon>Alveolata</taxon>
        <taxon>Ciliophora</taxon>
        <taxon>Intramacronucleata</taxon>
        <taxon>Spirotrichea</taxon>
        <taxon>Hypotrichia</taxon>
        <taxon>Euplotida</taxon>
        <taxon>Euplotidae</taxon>
        <taxon>Moneuplotes</taxon>
    </lineage>
</organism>
<keyword evidence="3" id="KW-1185">Reference proteome</keyword>
<feature type="compositionally biased region" description="Basic residues" evidence="1">
    <location>
        <begin position="186"/>
        <end position="201"/>
    </location>
</feature>
<dbReference type="EMBL" id="CAMPGE010013456">
    <property type="protein sequence ID" value="CAI2372189.1"/>
    <property type="molecule type" value="Genomic_DNA"/>
</dbReference>
<evidence type="ECO:0000256" key="1">
    <source>
        <dbReference type="SAM" id="MobiDB-lite"/>
    </source>
</evidence>
<dbReference type="AlphaFoldDB" id="A0AAD1XDF7"/>
<accession>A0AAD1XDF7</accession>
<feature type="compositionally biased region" description="Polar residues" evidence="1">
    <location>
        <begin position="135"/>
        <end position="146"/>
    </location>
</feature>
<gene>
    <name evidence="2" type="ORF">ECRASSUSDP1_LOCUS13517</name>
</gene>
<feature type="compositionally biased region" description="Acidic residues" evidence="1">
    <location>
        <begin position="40"/>
        <end position="49"/>
    </location>
</feature>
<feature type="compositionally biased region" description="Basic residues" evidence="1">
    <location>
        <begin position="10"/>
        <end position="22"/>
    </location>
</feature>